<protein>
    <submittedName>
        <fullName evidence="2">Uncharacterized protein</fullName>
    </submittedName>
</protein>
<evidence type="ECO:0000313" key="2">
    <source>
        <dbReference type="EMBL" id="KAK4305411.1"/>
    </source>
</evidence>
<dbReference type="AlphaFoldDB" id="A0AAE1PDH5"/>
<comment type="caution">
    <text evidence="2">The sequence shown here is derived from an EMBL/GenBank/DDBJ whole genome shotgun (WGS) entry which is preliminary data.</text>
</comment>
<feature type="region of interest" description="Disordered" evidence="1">
    <location>
        <begin position="1"/>
        <end position="41"/>
    </location>
</feature>
<evidence type="ECO:0000256" key="1">
    <source>
        <dbReference type="SAM" id="MobiDB-lite"/>
    </source>
</evidence>
<gene>
    <name evidence="2" type="ORF">Pmani_022701</name>
</gene>
<name>A0AAE1PDH5_9EUCA</name>
<dbReference type="Proteomes" id="UP001292094">
    <property type="component" value="Unassembled WGS sequence"/>
</dbReference>
<dbReference type="EMBL" id="JAWZYT010002277">
    <property type="protein sequence ID" value="KAK4305411.1"/>
    <property type="molecule type" value="Genomic_DNA"/>
</dbReference>
<accession>A0AAE1PDH5</accession>
<keyword evidence="3" id="KW-1185">Reference proteome</keyword>
<reference evidence="2" key="1">
    <citation type="submission" date="2023-11" db="EMBL/GenBank/DDBJ databases">
        <title>Genome assemblies of two species of porcelain crab, Petrolisthes cinctipes and Petrolisthes manimaculis (Anomura: Porcellanidae).</title>
        <authorList>
            <person name="Angst P."/>
        </authorList>
    </citation>
    <scope>NUCLEOTIDE SEQUENCE</scope>
    <source>
        <strain evidence="2">PB745_02</strain>
        <tissue evidence="2">Gill</tissue>
    </source>
</reference>
<organism evidence="2 3">
    <name type="scientific">Petrolisthes manimaculis</name>
    <dbReference type="NCBI Taxonomy" id="1843537"/>
    <lineage>
        <taxon>Eukaryota</taxon>
        <taxon>Metazoa</taxon>
        <taxon>Ecdysozoa</taxon>
        <taxon>Arthropoda</taxon>
        <taxon>Crustacea</taxon>
        <taxon>Multicrustacea</taxon>
        <taxon>Malacostraca</taxon>
        <taxon>Eumalacostraca</taxon>
        <taxon>Eucarida</taxon>
        <taxon>Decapoda</taxon>
        <taxon>Pleocyemata</taxon>
        <taxon>Anomura</taxon>
        <taxon>Galatheoidea</taxon>
        <taxon>Porcellanidae</taxon>
        <taxon>Petrolisthes</taxon>
    </lineage>
</organism>
<proteinExistence type="predicted"/>
<sequence>MCSWVRTRQGVTSGEAGTATQSTPQGEKRNGTGKGPGRDLGCTNLELEGHPGGIRWVRGQGVGWYTSMDGKLSLTVNND</sequence>
<evidence type="ECO:0000313" key="3">
    <source>
        <dbReference type="Proteomes" id="UP001292094"/>
    </source>
</evidence>